<dbReference type="Proteomes" id="UP000176287">
    <property type="component" value="Unassembled WGS sequence"/>
</dbReference>
<evidence type="ECO:0000313" key="2">
    <source>
        <dbReference type="Proteomes" id="UP000176287"/>
    </source>
</evidence>
<reference evidence="1 2" key="1">
    <citation type="journal article" date="2016" name="Nat. Commun.">
        <title>Thousands of microbial genomes shed light on interconnected biogeochemical processes in an aquifer system.</title>
        <authorList>
            <person name="Anantharaman K."/>
            <person name="Brown C.T."/>
            <person name="Hug L.A."/>
            <person name="Sharon I."/>
            <person name="Castelle C.J."/>
            <person name="Probst A.J."/>
            <person name="Thomas B.C."/>
            <person name="Singh A."/>
            <person name="Wilkins M.J."/>
            <person name="Karaoz U."/>
            <person name="Brodie E.L."/>
            <person name="Williams K.H."/>
            <person name="Hubbard S.S."/>
            <person name="Banfield J.F."/>
        </authorList>
    </citation>
    <scope>NUCLEOTIDE SEQUENCE [LARGE SCALE GENOMIC DNA]</scope>
</reference>
<organism evidence="1 2">
    <name type="scientific">Candidatus Liptonbacteria bacterium RIFCSPLOWO2_01_FULL_45_15</name>
    <dbReference type="NCBI Taxonomy" id="1798649"/>
    <lineage>
        <taxon>Bacteria</taxon>
        <taxon>Candidatus Liptoniibacteriota</taxon>
    </lineage>
</organism>
<dbReference type="STRING" id="1798649.A3B13_02005"/>
<dbReference type="AlphaFoldDB" id="A0A1G2CGS8"/>
<accession>A0A1G2CGS8</accession>
<gene>
    <name evidence="1" type="ORF">A3B13_02005</name>
</gene>
<dbReference type="EMBL" id="MHKZ01000032">
    <property type="protein sequence ID" value="OGY99939.1"/>
    <property type="molecule type" value="Genomic_DNA"/>
</dbReference>
<name>A0A1G2CGS8_9BACT</name>
<comment type="caution">
    <text evidence="1">The sequence shown here is derived from an EMBL/GenBank/DDBJ whole genome shotgun (WGS) entry which is preliminary data.</text>
</comment>
<proteinExistence type="predicted"/>
<protein>
    <submittedName>
        <fullName evidence="1">Uncharacterized protein</fullName>
    </submittedName>
</protein>
<evidence type="ECO:0000313" key="1">
    <source>
        <dbReference type="EMBL" id="OGY99939.1"/>
    </source>
</evidence>
<sequence>MNSETKTCQNCRQNFVIEPEDFDFYKKINVPPPTWCWRCRAMRRMAFYNINCLHERTCAATGKKIFTTMPPSAPMPVYSTNYWLSDKWNPLDYRKDYDFKKTFFEQFCELFNTVPWSPMWNYNKTNSEYSVSSYLKNCYLCFDCGFLEDSAYSVTLLRSKRCFDMVNCKSCELCYYCINTNDSYKTFFSRNCTSCVEVWLSQDCIGCNNCFGCTGLRNKNYHIFNKPYTKEAYQEELKKMKLDSWDGSQSTAEKAFAAWKQYPVKYQHSVQAQGCTGDYIYNSNQLRNCFFAGNAQNCFHSQSIIYGPIKDSADITSSGEVIELFYETGASGDQASNIFFSFDVSASNYCWYSTNCRQSNNLFGCVGVRGKNYCILNKQYSKEDFFALREKIIRHMDEMPYTDAKGRVYRYGEFFPPEVSPFGYNETQAYEYFPLTQKEAESRGYHWRAPEMKHYSVTKTSEKLPQNIHDVSDDIVGEIIQCLHHDHDTHSEQCRVRCSTAFRITAQELQFYRQMNLPLPRLCFYCRHFERVAWRNKPQLYKGKCMCSGNTAEKAEYQNGALHFHGEHHCPNEFETSYAPDRPEIVYCEQCYNSEVT</sequence>